<reference evidence="2 3" key="2">
    <citation type="submission" date="2017-09" db="EMBL/GenBank/DDBJ databases">
        <title>Bacillus patelloidae sp. nov., isolated from the intestinal tract of a marine limpet.</title>
        <authorList>
            <person name="Liu R."/>
            <person name="Dong C."/>
            <person name="Shao Z."/>
        </authorList>
    </citation>
    <scope>NUCLEOTIDE SEQUENCE [LARGE SCALE GENOMIC DNA]</scope>
    <source>
        <strain evidence="2 3">SA5d-4</strain>
    </source>
</reference>
<dbReference type="NCBIfam" id="TIGR02764">
    <property type="entry name" value="spore_ybaN_pdaB"/>
    <property type="match status" value="1"/>
</dbReference>
<accession>A0A263BQG1</accession>
<dbReference type="PANTHER" id="PTHR10587:SF128">
    <property type="entry name" value="POLYSACCHARIDE DEACETYLASE PDAB-RELATED"/>
    <property type="match status" value="1"/>
</dbReference>
<dbReference type="Gene3D" id="3.20.20.370">
    <property type="entry name" value="Glycoside hydrolase/deacetylase"/>
    <property type="match status" value="1"/>
</dbReference>
<evidence type="ECO:0000313" key="3">
    <source>
        <dbReference type="Proteomes" id="UP000217083"/>
    </source>
</evidence>
<comment type="caution">
    <text evidence="2">The sequence shown here is derived from an EMBL/GenBank/DDBJ whole genome shotgun (WGS) entry which is preliminary data.</text>
</comment>
<dbReference type="RefSeq" id="WP_094926473.1">
    <property type="nucleotide sequence ID" value="NZ_NPIA01000010.1"/>
</dbReference>
<dbReference type="GO" id="GO:0016020">
    <property type="term" value="C:membrane"/>
    <property type="evidence" value="ECO:0007669"/>
    <property type="project" value="TreeGrafter"/>
</dbReference>
<dbReference type="Proteomes" id="UP000217083">
    <property type="component" value="Unassembled WGS sequence"/>
</dbReference>
<evidence type="ECO:0000259" key="1">
    <source>
        <dbReference type="PROSITE" id="PS51677"/>
    </source>
</evidence>
<evidence type="ECO:0000313" key="2">
    <source>
        <dbReference type="EMBL" id="OZM55953.1"/>
    </source>
</evidence>
<proteinExistence type="predicted"/>
<gene>
    <name evidence="2" type="primary">pdaB</name>
    <name evidence="2" type="ORF">CIB95_14925</name>
</gene>
<name>A0A263BQG1_9BACI</name>
<protein>
    <submittedName>
        <fullName evidence="2">Polysaccharide deacetylase family sporulation protein PdaB</fullName>
    </submittedName>
</protein>
<dbReference type="InterPro" id="IPR011330">
    <property type="entry name" value="Glyco_hydro/deAcase_b/a-brl"/>
</dbReference>
<dbReference type="EMBL" id="NPIA01000010">
    <property type="protein sequence ID" value="OZM55953.1"/>
    <property type="molecule type" value="Genomic_DNA"/>
</dbReference>
<dbReference type="InterPro" id="IPR014132">
    <property type="entry name" value="PdaB-like"/>
</dbReference>
<dbReference type="SUPFAM" id="SSF88713">
    <property type="entry name" value="Glycoside hydrolase/deacetylase"/>
    <property type="match status" value="1"/>
</dbReference>
<dbReference type="PROSITE" id="PS51677">
    <property type="entry name" value="NODB"/>
    <property type="match status" value="1"/>
</dbReference>
<feature type="domain" description="NodB homology" evidence="1">
    <location>
        <begin position="56"/>
        <end position="236"/>
    </location>
</feature>
<dbReference type="GO" id="GO:0016810">
    <property type="term" value="F:hydrolase activity, acting on carbon-nitrogen (but not peptide) bonds"/>
    <property type="evidence" value="ECO:0007669"/>
    <property type="project" value="InterPro"/>
</dbReference>
<dbReference type="PANTHER" id="PTHR10587">
    <property type="entry name" value="GLYCOSYL TRANSFERASE-RELATED"/>
    <property type="match status" value="1"/>
</dbReference>
<sequence length="253" mass="28334">MNFFFVINGKRFKQYLIIAIAALFAAAILFVERGQQPVFSTKTGPKAIYQGSEETNKVALTFDISWGDKKALPILEVLQKEGISNATFFLSASWAERHPEIVKKIVESGYEIGSMGYRFKSYTEMDDNEIKKDLLYAQQIFEKITGKRPSLLRPPNGHFDTRVLNITESLKFDVVHWNKNSEDWTNPGVDKIVSNVINNLDGGDIILLHASDSAKQTAEALPKIISQIKSKGHSFATISSMIANAESKSKEEN</sequence>
<dbReference type="GO" id="GO:0005975">
    <property type="term" value="P:carbohydrate metabolic process"/>
    <property type="evidence" value="ECO:0007669"/>
    <property type="project" value="InterPro"/>
</dbReference>
<dbReference type="Pfam" id="PF01522">
    <property type="entry name" value="Polysacc_deac_1"/>
    <property type="match status" value="1"/>
</dbReference>
<organism evidence="2 3">
    <name type="scientific">Lottiidibacillus patelloidae</name>
    <dbReference type="NCBI Taxonomy" id="2670334"/>
    <lineage>
        <taxon>Bacteria</taxon>
        <taxon>Bacillati</taxon>
        <taxon>Bacillota</taxon>
        <taxon>Bacilli</taxon>
        <taxon>Bacillales</taxon>
        <taxon>Bacillaceae</taxon>
        <taxon>Lottiidibacillus</taxon>
    </lineage>
</organism>
<dbReference type="AlphaFoldDB" id="A0A263BQG1"/>
<dbReference type="InterPro" id="IPR050248">
    <property type="entry name" value="Polysacc_deacetylase_ArnD"/>
</dbReference>
<dbReference type="InterPro" id="IPR002509">
    <property type="entry name" value="NODB_dom"/>
</dbReference>
<reference evidence="3" key="1">
    <citation type="submission" date="2017-08" db="EMBL/GenBank/DDBJ databases">
        <authorList>
            <person name="Huang Z."/>
        </authorList>
    </citation>
    <scope>NUCLEOTIDE SEQUENCE [LARGE SCALE GENOMIC DNA]</scope>
    <source>
        <strain evidence="3">SA5d-4</strain>
    </source>
</reference>
<keyword evidence="3" id="KW-1185">Reference proteome</keyword>